<dbReference type="InterPro" id="IPR036513">
    <property type="entry name" value="STAS_dom_sf"/>
</dbReference>
<keyword evidence="3" id="KW-1185">Reference proteome</keyword>
<sequence>MTIRLDHIRDGDVLVIQVSGRLNGGTAPGFRQLLDDRLATAPRGIVLDLSSLSVLEPGAVQALDHVARRAREADIGLSLVTVDGAVIRTLVTTCAAGLFDIYPTTDTARRALR</sequence>
<dbReference type="PROSITE" id="PS50801">
    <property type="entry name" value="STAS"/>
    <property type="match status" value="1"/>
</dbReference>
<dbReference type="Pfam" id="PF01740">
    <property type="entry name" value="STAS"/>
    <property type="match status" value="1"/>
</dbReference>
<dbReference type="CDD" id="cd07043">
    <property type="entry name" value="STAS_anti-anti-sigma_factors"/>
    <property type="match status" value="1"/>
</dbReference>
<dbReference type="SUPFAM" id="SSF52091">
    <property type="entry name" value="SpoIIaa-like"/>
    <property type="match status" value="1"/>
</dbReference>
<dbReference type="EMBL" id="JAAXLA010000024">
    <property type="protein sequence ID" value="NMH98601.1"/>
    <property type="molecule type" value="Genomic_DNA"/>
</dbReference>
<organism evidence="2 3">
    <name type="scientific">Pseudonocardia acidicola</name>
    <dbReference type="NCBI Taxonomy" id="2724939"/>
    <lineage>
        <taxon>Bacteria</taxon>
        <taxon>Bacillati</taxon>
        <taxon>Actinomycetota</taxon>
        <taxon>Actinomycetes</taxon>
        <taxon>Pseudonocardiales</taxon>
        <taxon>Pseudonocardiaceae</taxon>
        <taxon>Pseudonocardia</taxon>
    </lineage>
</organism>
<evidence type="ECO:0000259" key="1">
    <source>
        <dbReference type="PROSITE" id="PS50801"/>
    </source>
</evidence>
<feature type="domain" description="STAS" evidence="1">
    <location>
        <begin position="12"/>
        <end position="113"/>
    </location>
</feature>
<dbReference type="InterPro" id="IPR002645">
    <property type="entry name" value="STAS_dom"/>
</dbReference>
<reference evidence="2 3" key="1">
    <citation type="submission" date="2020-04" db="EMBL/GenBank/DDBJ databases">
        <authorList>
            <person name="Klaysubun C."/>
            <person name="Duangmal K."/>
            <person name="Lipun K."/>
        </authorList>
    </citation>
    <scope>NUCLEOTIDE SEQUENCE [LARGE SCALE GENOMIC DNA]</scope>
    <source>
        <strain evidence="2 3">K10HN5</strain>
    </source>
</reference>
<accession>A0ABX1SAL4</accession>
<protein>
    <submittedName>
        <fullName evidence="2">STAS domain-containing protein</fullName>
    </submittedName>
</protein>
<dbReference type="Proteomes" id="UP000820669">
    <property type="component" value="Unassembled WGS sequence"/>
</dbReference>
<name>A0ABX1SAL4_9PSEU</name>
<dbReference type="Gene3D" id="3.30.750.24">
    <property type="entry name" value="STAS domain"/>
    <property type="match status" value="1"/>
</dbReference>
<dbReference type="PANTHER" id="PTHR33495:SF2">
    <property type="entry name" value="ANTI-SIGMA FACTOR ANTAGONIST TM_1081-RELATED"/>
    <property type="match status" value="1"/>
</dbReference>
<gene>
    <name evidence="2" type="ORF">HF526_14980</name>
</gene>
<evidence type="ECO:0000313" key="3">
    <source>
        <dbReference type="Proteomes" id="UP000820669"/>
    </source>
</evidence>
<dbReference type="RefSeq" id="WP_169382034.1">
    <property type="nucleotide sequence ID" value="NZ_JAAXLA010000024.1"/>
</dbReference>
<proteinExistence type="predicted"/>
<evidence type="ECO:0000313" key="2">
    <source>
        <dbReference type="EMBL" id="NMH98601.1"/>
    </source>
</evidence>
<comment type="caution">
    <text evidence="2">The sequence shown here is derived from an EMBL/GenBank/DDBJ whole genome shotgun (WGS) entry which is preliminary data.</text>
</comment>
<dbReference type="PANTHER" id="PTHR33495">
    <property type="entry name" value="ANTI-SIGMA FACTOR ANTAGONIST TM_1081-RELATED-RELATED"/>
    <property type="match status" value="1"/>
</dbReference>